<evidence type="ECO:0000256" key="1">
    <source>
        <dbReference type="ARBA" id="ARBA00004651"/>
    </source>
</evidence>
<keyword evidence="5 6" id="KW-0472">Membrane</keyword>
<proteinExistence type="predicted"/>
<dbReference type="PROSITE" id="PS51257">
    <property type="entry name" value="PROKAR_LIPOPROTEIN"/>
    <property type="match status" value="1"/>
</dbReference>
<dbReference type="InterPro" id="IPR050250">
    <property type="entry name" value="Macrolide_Exporter_MacB"/>
</dbReference>
<feature type="transmembrane region" description="Helical" evidence="6">
    <location>
        <begin position="726"/>
        <end position="746"/>
    </location>
</feature>
<feature type="transmembrane region" description="Helical" evidence="6">
    <location>
        <begin position="671"/>
        <end position="691"/>
    </location>
</feature>
<feature type="transmembrane region" description="Helical" evidence="6">
    <location>
        <begin position="758"/>
        <end position="780"/>
    </location>
</feature>
<keyword evidence="4 6" id="KW-1133">Transmembrane helix</keyword>
<feature type="transmembrane region" description="Helical" evidence="6">
    <location>
        <begin position="345"/>
        <end position="367"/>
    </location>
</feature>
<evidence type="ECO:0000256" key="4">
    <source>
        <dbReference type="ARBA" id="ARBA00022989"/>
    </source>
</evidence>
<name>A0A841EYA4_9BACT</name>
<evidence type="ECO:0000256" key="3">
    <source>
        <dbReference type="ARBA" id="ARBA00022692"/>
    </source>
</evidence>
<keyword evidence="3 6" id="KW-0812">Transmembrane</keyword>
<reference evidence="9 10" key="1">
    <citation type="submission" date="2020-08" db="EMBL/GenBank/DDBJ databases">
        <title>Functional genomics of gut bacteria from endangered species of beetles.</title>
        <authorList>
            <person name="Carlos-Shanley C."/>
        </authorList>
    </citation>
    <scope>NUCLEOTIDE SEQUENCE [LARGE SCALE GENOMIC DNA]</scope>
    <source>
        <strain evidence="9 10">S00070</strain>
    </source>
</reference>
<dbReference type="PANTHER" id="PTHR30572:SF18">
    <property type="entry name" value="ABC-TYPE MACROLIDE FAMILY EXPORT SYSTEM PERMEASE COMPONENT 2"/>
    <property type="match status" value="1"/>
</dbReference>
<dbReference type="RefSeq" id="WP_184137021.1">
    <property type="nucleotide sequence ID" value="NZ_JACHKT010000041.1"/>
</dbReference>
<dbReference type="InterPro" id="IPR003838">
    <property type="entry name" value="ABC3_permease_C"/>
</dbReference>
<feature type="transmembrane region" description="Helical" evidence="6">
    <location>
        <begin position="289"/>
        <end position="310"/>
    </location>
</feature>
<comment type="subcellular location">
    <subcellularLocation>
        <location evidence="1">Cell membrane</location>
        <topology evidence="1">Multi-pass membrane protein</topology>
    </subcellularLocation>
</comment>
<keyword evidence="10" id="KW-1185">Reference proteome</keyword>
<evidence type="ECO:0000259" key="7">
    <source>
        <dbReference type="Pfam" id="PF02687"/>
    </source>
</evidence>
<feature type="transmembrane region" description="Helical" evidence="6">
    <location>
        <begin position="21"/>
        <end position="40"/>
    </location>
</feature>
<evidence type="ECO:0000313" key="10">
    <source>
        <dbReference type="Proteomes" id="UP000524404"/>
    </source>
</evidence>
<dbReference type="AlphaFoldDB" id="A0A841EYA4"/>
<keyword evidence="2" id="KW-1003">Cell membrane</keyword>
<feature type="domain" description="MacB-like periplasmic core" evidence="8">
    <location>
        <begin position="443"/>
        <end position="594"/>
    </location>
</feature>
<feature type="transmembrane region" description="Helical" evidence="6">
    <location>
        <begin position="387"/>
        <end position="411"/>
    </location>
</feature>
<gene>
    <name evidence="9" type="ORF">HNP25_003984</name>
</gene>
<feature type="domain" description="MacB-like periplasmic core" evidence="8">
    <location>
        <begin position="20"/>
        <end position="236"/>
    </location>
</feature>
<comment type="caution">
    <text evidence="9">The sequence shown here is derived from an EMBL/GenBank/DDBJ whole genome shotgun (WGS) entry which is preliminary data.</text>
</comment>
<evidence type="ECO:0000256" key="6">
    <source>
        <dbReference type="SAM" id="Phobius"/>
    </source>
</evidence>
<dbReference type="EMBL" id="JACHKT010000041">
    <property type="protein sequence ID" value="MBB6005310.1"/>
    <property type="molecule type" value="Genomic_DNA"/>
</dbReference>
<accession>A0A841EYA4</accession>
<dbReference type="InterPro" id="IPR025857">
    <property type="entry name" value="MacB_PCD"/>
</dbReference>
<dbReference type="Proteomes" id="UP000524404">
    <property type="component" value="Unassembled WGS sequence"/>
</dbReference>
<evidence type="ECO:0000256" key="2">
    <source>
        <dbReference type="ARBA" id="ARBA00022475"/>
    </source>
</evidence>
<evidence type="ECO:0000259" key="8">
    <source>
        <dbReference type="Pfam" id="PF12704"/>
    </source>
</evidence>
<evidence type="ECO:0000313" key="9">
    <source>
        <dbReference type="EMBL" id="MBB6005310.1"/>
    </source>
</evidence>
<sequence>MLQNYLKIAIRNLLHNKVFSFINIAGLSIGLACCMLIVLYTKDEISYDRFHKNVNQIYRITSTETSPDGKVDKYGITGMMPGPTFKAQLPEIENFVRLQGESYNIKKGNEILVQDALKVDSSFFSIFTFDFVEGSPKTALKDPQSVVISEEVAEKYFGKVSALGKTLSINYDDTFQPFTVAGVTKKSPQNSSIKIDLLMPFHREKNHDDQWINFYLNTIVKLKPFANPKALEAKFASIYAKEAKGQLIEAKEKWNFQSTIQYGLQPFLDVHLSTDFRAANGLKDESDPMYSYVLMGLAVFLLVIACINFVNLTVARSVKRGKEIGIRKVVGGDRKQLIFQFMGESFVLSLIAFLLAIFLVELTLPIFNTLANKALSLKYLFDFQLISSYFLLFLFTGFLAGIYPSLVLSSFSPVDTLYGRFKFSKGSFLQKSLVVFQFSLAAFMMMATLVLYTQFDFMVKQDLGYDDKNMVDVSTGRMTLSETHTFKQELLQNPSIEKVAPRQSGSWRTIAKVNGKQEISFAIDVVDEDYLPTLKIPMVQGRNFSQDFPSDTSQSVLVNETFVKEAGWKNPIGQRVNFFSSNKTYQVVGVVKDYHFNTLHESIKPQLLTCDPKRSSFAQLSVKIKPTDIPSTLKFIEKTFKKLRPTQPYIYDFKDQSNQKQYEKEAKWKQIISFSAILIIFISCIGLFGLATLSAEKRTKEIGIRKVLGASALAIVSMLTKDFLKLVLASVVFAFPLAWWAANKFLENYPYRIQISTWMFATVFVLLVLITILTISYQALKSALANPVKSLRTE</sequence>
<dbReference type="Pfam" id="PF12704">
    <property type="entry name" value="MacB_PCD"/>
    <property type="match status" value="2"/>
</dbReference>
<feature type="domain" description="ABC3 transporter permease C-terminal" evidence="7">
    <location>
        <begin position="674"/>
        <end position="783"/>
    </location>
</feature>
<dbReference type="GO" id="GO:0005886">
    <property type="term" value="C:plasma membrane"/>
    <property type="evidence" value="ECO:0007669"/>
    <property type="project" value="UniProtKB-SubCell"/>
</dbReference>
<feature type="domain" description="ABC3 transporter permease C-terminal" evidence="7">
    <location>
        <begin position="297"/>
        <end position="413"/>
    </location>
</feature>
<protein>
    <submittedName>
        <fullName evidence="9">Putative ABC transport system permease protein</fullName>
    </submittedName>
</protein>
<dbReference type="GO" id="GO:0022857">
    <property type="term" value="F:transmembrane transporter activity"/>
    <property type="evidence" value="ECO:0007669"/>
    <property type="project" value="TreeGrafter"/>
</dbReference>
<organism evidence="9 10">
    <name type="scientific">Arcicella rosea</name>
    <dbReference type="NCBI Taxonomy" id="502909"/>
    <lineage>
        <taxon>Bacteria</taxon>
        <taxon>Pseudomonadati</taxon>
        <taxon>Bacteroidota</taxon>
        <taxon>Cytophagia</taxon>
        <taxon>Cytophagales</taxon>
        <taxon>Flectobacillaceae</taxon>
        <taxon>Arcicella</taxon>
    </lineage>
</organism>
<feature type="transmembrane region" description="Helical" evidence="6">
    <location>
        <begin position="432"/>
        <end position="452"/>
    </location>
</feature>
<dbReference type="PANTHER" id="PTHR30572">
    <property type="entry name" value="MEMBRANE COMPONENT OF TRANSPORTER-RELATED"/>
    <property type="match status" value="1"/>
</dbReference>
<dbReference type="Pfam" id="PF02687">
    <property type="entry name" value="FtsX"/>
    <property type="match status" value="2"/>
</dbReference>
<evidence type="ECO:0000256" key="5">
    <source>
        <dbReference type="ARBA" id="ARBA00023136"/>
    </source>
</evidence>